<dbReference type="AlphaFoldDB" id="A0A6I3XVW1"/>
<protein>
    <submittedName>
        <fullName evidence="2">GNAT family N-acetyltransferase</fullName>
    </submittedName>
</protein>
<dbReference type="EMBL" id="WNWM01000002">
    <property type="protein sequence ID" value="MUI15875.1"/>
    <property type="molecule type" value="Genomic_DNA"/>
</dbReference>
<dbReference type="InterPro" id="IPR016181">
    <property type="entry name" value="Acyl_CoA_acyltransferase"/>
</dbReference>
<dbReference type="OrthoDB" id="7356080at2"/>
<comment type="caution">
    <text evidence="2">The sequence shown here is derived from an EMBL/GenBank/DDBJ whole genome shotgun (WGS) entry which is preliminary data.</text>
</comment>
<sequence>MIRQSVVENILSEPTHVTNQMYEDFLDEMSCGWVVEIDDKIVAFCYADKANAFILALFVRPGYEGRGFGQSLLKQSVDWLFGIGHKCAYLTTGLNTRADRFYSEQGRVRAPVSSMEVGYSLTKPRTVE</sequence>
<dbReference type="CDD" id="cd04301">
    <property type="entry name" value="NAT_SF"/>
    <property type="match status" value="1"/>
</dbReference>
<feature type="domain" description="N-acetyltransferase" evidence="1">
    <location>
        <begin position="1"/>
        <end position="126"/>
    </location>
</feature>
<evidence type="ECO:0000313" key="3">
    <source>
        <dbReference type="Proteomes" id="UP000431684"/>
    </source>
</evidence>
<reference evidence="2 3" key="1">
    <citation type="submission" date="2019-11" db="EMBL/GenBank/DDBJ databases">
        <title>Draft Genome Sequences of Six Type Strains of the Genus Massilia.</title>
        <authorList>
            <person name="Miess H."/>
            <person name="Frediansyah A."/>
            <person name="Goeker M."/>
            <person name="Gross H."/>
        </authorList>
    </citation>
    <scope>NUCLEOTIDE SEQUENCE [LARGE SCALE GENOMIC DNA]</scope>
    <source>
        <strain evidence="2 3">DSM 17513</strain>
    </source>
</reference>
<accession>A0A6I3XVW1</accession>
<keyword evidence="2" id="KW-0808">Transferase</keyword>
<organism evidence="2 3">
    <name type="scientific">Pseudoduganella dura</name>
    <dbReference type="NCBI Taxonomy" id="321982"/>
    <lineage>
        <taxon>Bacteria</taxon>
        <taxon>Pseudomonadati</taxon>
        <taxon>Pseudomonadota</taxon>
        <taxon>Betaproteobacteria</taxon>
        <taxon>Burkholderiales</taxon>
        <taxon>Oxalobacteraceae</taxon>
        <taxon>Telluria group</taxon>
        <taxon>Pseudoduganella</taxon>
    </lineage>
</organism>
<dbReference type="SUPFAM" id="SSF55729">
    <property type="entry name" value="Acyl-CoA N-acyltransferases (Nat)"/>
    <property type="match status" value="1"/>
</dbReference>
<keyword evidence="3" id="KW-1185">Reference proteome</keyword>
<dbReference type="GO" id="GO:0016747">
    <property type="term" value="F:acyltransferase activity, transferring groups other than amino-acyl groups"/>
    <property type="evidence" value="ECO:0007669"/>
    <property type="project" value="InterPro"/>
</dbReference>
<proteinExistence type="predicted"/>
<dbReference type="Pfam" id="PF00583">
    <property type="entry name" value="Acetyltransf_1"/>
    <property type="match status" value="1"/>
</dbReference>
<dbReference type="PROSITE" id="PS51186">
    <property type="entry name" value="GNAT"/>
    <property type="match status" value="1"/>
</dbReference>
<gene>
    <name evidence="2" type="ORF">GJV26_25945</name>
</gene>
<evidence type="ECO:0000259" key="1">
    <source>
        <dbReference type="PROSITE" id="PS51186"/>
    </source>
</evidence>
<evidence type="ECO:0000313" key="2">
    <source>
        <dbReference type="EMBL" id="MUI15875.1"/>
    </source>
</evidence>
<dbReference type="Gene3D" id="3.40.630.30">
    <property type="match status" value="1"/>
</dbReference>
<dbReference type="InterPro" id="IPR000182">
    <property type="entry name" value="GNAT_dom"/>
</dbReference>
<name>A0A6I3XVW1_9BURK</name>
<dbReference type="Proteomes" id="UP000431684">
    <property type="component" value="Unassembled WGS sequence"/>
</dbReference>